<dbReference type="InterPro" id="IPR045074">
    <property type="entry name" value="GST_C_Tau"/>
</dbReference>
<dbReference type="SUPFAM" id="SSF52833">
    <property type="entry name" value="Thioredoxin-like"/>
    <property type="match status" value="1"/>
</dbReference>
<evidence type="ECO:0000259" key="7">
    <source>
        <dbReference type="PROSITE" id="PS50405"/>
    </source>
</evidence>
<dbReference type="Gene3D" id="3.40.30.10">
    <property type="entry name" value="Glutaredoxin"/>
    <property type="match status" value="1"/>
</dbReference>
<dbReference type="SFLD" id="SFLDG00358">
    <property type="entry name" value="Main_(cytGST)"/>
    <property type="match status" value="1"/>
</dbReference>
<organism evidence="8 9">
    <name type="scientific">Escallonia rubra</name>
    <dbReference type="NCBI Taxonomy" id="112253"/>
    <lineage>
        <taxon>Eukaryota</taxon>
        <taxon>Viridiplantae</taxon>
        <taxon>Streptophyta</taxon>
        <taxon>Embryophyta</taxon>
        <taxon>Tracheophyta</taxon>
        <taxon>Spermatophyta</taxon>
        <taxon>Magnoliopsida</taxon>
        <taxon>eudicotyledons</taxon>
        <taxon>Gunneridae</taxon>
        <taxon>Pentapetalae</taxon>
        <taxon>asterids</taxon>
        <taxon>campanulids</taxon>
        <taxon>Escalloniales</taxon>
        <taxon>Escalloniaceae</taxon>
        <taxon>Escallonia</taxon>
    </lineage>
</organism>
<comment type="catalytic activity">
    <reaction evidence="4">
        <text>RX + glutathione = an S-substituted glutathione + a halide anion + H(+)</text>
        <dbReference type="Rhea" id="RHEA:16437"/>
        <dbReference type="ChEBI" id="CHEBI:15378"/>
        <dbReference type="ChEBI" id="CHEBI:16042"/>
        <dbReference type="ChEBI" id="CHEBI:17792"/>
        <dbReference type="ChEBI" id="CHEBI:57925"/>
        <dbReference type="ChEBI" id="CHEBI:90779"/>
        <dbReference type="EC" id="2.5.1.18"/>
    </reaction>
</comment>
<evidence type="ECO:0000256" key="5">
    <source>
        <dbReference type="ARBA" id="ARBA00071370"/>
    </source>
</evidence>
<evidence type="ECO:0000313" key="8">
    <source>
        <dbReference type="EMBL" id="KAK2972260.1"/>
    </source>
</evidence>
<sequence>MAEEVKLFGARGSPFSCRVEIALNIKGVQYEFVEEDLFNKSPLLLKYNPVHKKIPVLLHNGKPIAESAVIIEYIDETWEGAPILPEDPYERAMARFWTKFIDEKCMAAAWKACWSKDEQDKAMEEASELLRALENELKDKKFFGGDRIGLVDIAADFIGFWLRLIQEITGAKLLTKEKFPKLCDWIDEFLSCNAVKESLPPRELLLAFLQARVFPSSAPSISPSK</sequence>
<proteinExistence type="inferred from homology"/>
<dbReference type="InterPro" id="IPR036249">
    <property type="entry name" value="Thioredoxin-like_sf"/>
</dbReference>
<dbReference type="SUPFAM" id="SSF47616">
    <property type="entry name" value="GST C-terminal domain-like"/>
    <property type="match status" value="1"/>
</dbReference>
<dbReference type="CDD" id="cd03185">
    <property type="entry name" value="GST_C_Tau"/>
    <property type="match status" value="1"/>
</dbReference>
<dbReference type="Pfam" id="PF02798">
    <property type="entry name" value="GST_N"/>
    <property type="match status" value="1"/>
</dbReference>
<dbReference type="SFLD" id="SFLDS00019">
    <property type="entry name" value="Glutathione_Transferase_(cytos"/>
    <property type="match status" value="1"/>
</dbReference>
<dbReference type="InterPro" id="IPR004046">
    <property type="entry name" value="GST_C"/>
</dbReference>
<protein>
    <recommendedName>
        <fullName evidence="5">Probable glutathione S-transferase</fullName>
        <ecNumber evidence="2">2.5.1.18</ecNumber>
    </recommendedName>
</protein>
<dbReference type="InterPro" id="IPR045073">
    <property type="entry name" value="Omega/Tau-like"/>
</dbReference>
<reference evidence="8" key="1">
    <citation type="submission" date="2022-12" db="EMBL/GenBank/DDBJ databases">
        <title>Draft genome assemblies for two species of Escallonia (Escalloniales).</title>
        <authorList>
            <person name="Chanderbali A."/>
            <person name="Dervinis C."/>
            <person name="Anghel I."/>
            <person name="Soltis D."/>
            <person name="Soltis P."/>
            <person name="Zapata F."/>
        </authorList>
    </citation>
    <scope>NUCLEOTIDE SEQUENCE</scope>
    <source>
        <strain evidence="8">UCBG92.1500</strain>
        <tissue evidence="8">Leaf</tissue>
    </source>
</reference>
<dbReference type="EC" id="2.5.1.18" evidence="2"/>
<dbReference type="SFLD" id="SFLDG01152">
    <property type="entry name" value="Main.3:_Omega-_and_Tau-like"/>
    <property type="match status" value="1"/>
</dbReference>
<gene>
    <name evidence="8" type="ORF">RJ640_014318</name>
</gene>
<evidence type="ECO:0000256" key="1">
    <source>
        <dbReference type="ARBA" id="ARBA00009929"/>
    </source>
</evidence>
<evidence type="ECO:0000256" key="2">
    <source>
        <dbReference type="ARBA" id="ARBA00012452"/>
    </source>
</evidence>
<feature type="domain" description="GST C-terminal" evidence="7">
    <location>
        <begin position="87"/>
        <end position="208"/>
    </location>
</feature>
<dbReference type="PROSITE" id="PS50405">
    <property type="entry name" value="GST_CTER"/>
    <property type="match status" value="1"/>
</dbReference>
<dbReference type="InterPro" id="IPR010987">
    <property type="entry name" value="Glutathione-S-Trfase_C-like"/>
</dbReference>
<name>A0AA88QZ73_9ASTE</name>
<dbReference type="Gene3D" id="1.20.1050.10">
    <property type="match status" value="1"/>
</dbReference>
<dbReference type="AlphaFoldDB" id="A0AA88QZ73"/>
<dbReference type="EMBL" id="JAVXUO010002530">
    <property type="protein sequence ID" value="KAK2972260.1"/>
    <property type="molecule type" value="Genomic_DNA"/>
</dbReference>
<keyword evidence="3" id="KW-0808">Transferase</keyword>
<keyword evidence="9" id="KW-1185">Reference proteome</keyword>
<accession>A0AA88QZ73</accession>
<dbReference type="FunFam" id="3.40.30.10:FF:000014">
    <property type="entry name" value="Tau class glutathione S-transferase"/>
    <property type="match status" value="1"/>
</dbReference>
<evidence type="ECO:0000256" key="4">
    <source>
        <dbReference type="ARBA" id="ARBA00047960"/>
    </source>
</evidence>
<dbReference type="FunFam" id="1.20.1050.10:FF:000012">
    <property type="entry name" value="Tau class glutathione S-transferase"/>
    <property type="match status" value="1"/>
</dbReference>
<dbReference type="PANTHER" id="PTHR11260:SF676">
    <property type="entry name" value="GLUTATHIONE S-TRANSFERASE U8"/>
    <property type="match status" value="1"/>
</dbReference>
<dbReference type="InterPro" id="IPR004045">
    <property type="entry name" value="Glutathione_S-Trfase_N"/>
</dbReference>
<dbReference type="GO" id="GO:0006749">
    <property type="term" value="P:glutathione metabolic process"/>
    <property type="evidence" value="ECO:0007669"/>
    <property type="project" value="InterPro"/>
</dbReference>
<evidence type="ECO:0000256" key="3">
    <source>
        <dbReference type="ARBA" id="ARBA00022679"/>
    </source>
</evidence>
<dbReference type="GO" id="GO:0005737">
    <property type="term" value="C:cytoplasm"/>
    <property type="evidence" value="ECO:0007669"/>
    <property type="project" value="TreeGrafter"/>
</dbReference>
<dbReference type="InterPro" id="IPR040079">
    <property type="entry name" value="Glutathione_S-Trfase"/>
</dbReference>
<comment type="caution">
    <text evidence="8">The sequence shown here is derived from an EMBL/GenBank/DDBJ whole genome shotgun (WGS) entry which is preliminary data.</text>
</comment>
<dbReference type="PROSITE" id="PS50404">
    <property type="entry name" value="GST_NTER"/>
    <property type="match status" value="1"/>
</dbReference>
<dbReference type="Pfam" id="PF00043">
    <property type="entry name" value="GST_C"/>
    <property type="match status" value="1"/>
</dbReference>
<evidence type="ECO:0000259" key="6">
    <source>
        <dbReference type="PROSITE" id="PS50404"/>
    </source>
</evidence>
<dbReference type="CDD" id="cd03058">
    <property type="entry name" value="GST_N_Tau"/>
    <property type="match status" value="1"/>
</dbReference>
<evidence type="ECO:0000313" key="9">
    <source>
        <dbReference type="Proteomes" id="UP001187471"/>
    </source>
</evidence>
<dbReference type="GO" id="GO:0004364">
    <property type="term" value="F:glutathione transferase activity"/>
    <property type="evidence" value="ECO:0007669"/>
    <property type="project" value="UniProtKB-EC"/>
</dbReference>
<comment type="similarity">
    <text evidence="1">Belongs to the GST superfamily. HSP26 family.</text>
</comment>
<dbReference type="InterPro" id="IPR036282">
    <property type="entry name" value="Glutathione-S-Trfase_C_sf"/>
</dbReference>
<feature type="domain" description="GST N-terminal" evidence="6">
    <location>
        <begin position="3"/>
        <end position="82"/>
    </location>
</feature>
<dbReference type="PANTHER" id="PTHR11260">
    <property type="entry name" value="GLUTATHIONE S-TRANSFERASE, GST, SUPERFAMILY, GST DOMAIN CONTAINING"/>
    <property type="match status" value="1"/>
</dbReference>
<dbReference type="Proteomes" id="UP001187471">
    <property type="component" value="Unassembled WGS sequence"/>
</dbReference>